<evidence type="ECO:0000259" key="12">
    <source>
        <dbReference type="Pfam" id="PF05173"/>
    </source>
</evidence>
<dbReference type="OMA" id="FWSANMS"/>
<evidence type="ECO:0000256" key="1">
    <source>
        <dbReference type="ARBA" id="ARBA00006642"/>
    </source>
</evidence>
<evidence type="ECO:0000256" key="5">
    <source>
        <dbReference type="ARBA" id="ARBA00022915"/>
    </source>
</evidence>
<keyword evidence="4 9" id="KW-0521">NADP</keyword>
<dbReference type="RefSeq" id="WP_002478208.1">
    <property type="nucleotide sequence ID" value="NZ_AP021848.1"/>
</dbReference>
<dbReference type="GO" id="GO:0008839">
    <property type="term" value="F:4-hydroxy-tetrahydrodipicolinate reductase"/>
    <property type="evidence" value="ECO:0007669"/>
    <property type="project" value="UniProtKB-UniRule"/>
</dbReference>
<evidence type="ECO:0000256" key="4">
    <source>
        <dbReference type="ARBA" id="ARBA00022857"/>
    </source>
</evidence>
<comment type="catalytic activity">
    <reaction evidence="9">
        <text>(S)-2,3,4,5-tetrahydrodipicolinate + NADP(+) + H2O = (2S,4S)-4-hydroxy-2,3,4,5-tetrahydrodipicolinate + NADPH + H(+)</text>
        <dbReference type="Rhea" id="RHEA:35331"/>
        <dbReference type="ChEBI" id="CHEBI:15377"/>
        <dbReference type="ChEBI" id="CHEBI:15378"/>
        <dbReference type="ChEBI" id="CHEBI:16845"/>
        <dbReference type="ChEBI" id="CHEBI:57783"/>
        <dbReference type="ChEBI" id="CHEBI:58349"/>
        <dbReference type="ChEBI" id="CHEBI:67139"/>
        <dbReference type="EC" id="1.17.1.8"/>
    </reaction>
</comment>
<evidence type="ECO:0000256" key="6">
    <source>
        <dbReference type="ARBA" id="ARBA00023002"/>
    </source>
</evidence>
<feature type="binding site" evidence="9">
    <location>
        <position position="31"/>
    </location>
    <ligand>
        <name>NAD(+)</name>
        <dbReference type="ChEBI" id="CHEBI:57540"/>
    </ligand>
</feature>
<keyword evidence="3 9" id="KW-0028">Amino-acid biosynthesis</keyword>
<keyword evidence="6 9" id="KW-0560">Oxidoreductase</keyword>
<reference evidence="13 16" key="2">
    <citation type="submission" date="2019-07" db="EMBL/GenBank/DDBJ databases">
        <title>Comparative genome analysis of staphylococcus lugdunensis shows clonal complex-dependent diversity of the putative virulence factor, ess/type vii locus.</title>
        <authorList>
            <person name="Lebeurre J."/>
            <person name="Dahyot S."/>
            <person name="Diene S."/>
            <person name="Paulay A."/>
            <person name="Aubourg M."/>
            <person name="Argemi X."/>
            <person name="Giard J.-C."/>
            <person name="Tournier I."/>
            <person name="Francois P."/>
            <person name="Pestel-Caron M."/>
        </authorList>
    </citation>
    <scope>NUCLEOTIDE SEQUENCE [LARGE SCALE GENOMIC DNA]</scope>
    <source>
        <strain evidence="13 16">SL13</strain>
    </source>
</reference>
<dbReference type="EMBL" id="CP041722">
    <property type="protein sequence ID" value="QEX38944.1"/>
    <property type="molecule type" value="Genomic_DNA"/>
</dbReference>
<dbReference type="GO" id="GO:0016726">
    <property type="term" value="F:oxidoreductase activity, acting on CH or CH2 groups, NAD or NADP as acceptor"/>
    <property type="evidence" value="ECO:0007669"/>
    <property type="project" value="UniProtKB-UniRule"/>
</dbReference>
<evidence type="ECO:0000259" key="11">
    <source>
        <dbReference type="Pfam" id="PF01113"/>
    </source>
</evidence>
<evidence type="ECO:0000313" key="14">
    <source>
        <dbReference type="EMBL" id="TBW72174.1"/>
    </source>
</evidence>
<keyword evidence="16" id="KW-1185">Reference proteome</keyword>
<proteinExistence type="inferred from homology"/>
<sequence length="241" mass="26926">MKILLIGYGAMNQRVARLAEEKGHQIVGVIDRENSPSTPYPRYDHIKDAQNEADVAIDFSNPKLLLPLLDEDFELPLVIATTGEKEQLTAKLKQLSKRMPVFFSANMSYGVHALTKILEVAVPLLQDFDIELTEAHHNKKVDAPSGTLVKLYDVIKELRENVTPVYDRHERNEKRTKDEIGIHAVRGGTIVGEHDILFAGTDETITISHKAQSKDIFANGAIGAATKLVHKKNGFYTFDNL</sequence>
<dbReference type="EC" id="1.17.1.8" evidence="9 10"/>
<comment type="subunit">
    <text evidence="9">Homotetramer.</text>
</comment>
<dbReference type="InterPro" id="IPR000846">
    <property type="entry name" value="DapB_N"/>
</dbReference>
<comment type="function">
    <text evidence="9">Catalyzes the conversion of 4-hydroxy-tetrahydrodipicolinate (HTPA) to tetrahydrodipicolinate.</text>
</comment>
<reference evidence="14 15" key="1">
    <citation type="journal article" date="2019" name="Sci. Transl. Med.">
        <title>Quorum sensing between bacterial species on the skin protects against epidermal injury in atopic dermatitis.</title>
        <authorList>
            <person name="Williams M.R."/>
        </authorList>
    </citation>
    <scope>NUCLEOTIDE SEQUENCE [LARGE SCALE GENOMIC DNA]</scope>
    <source>
        <strain evidence="14 15">E7</strain>
    </source>
</reference>
<feature type="domain" description="Dihydrodipicolinate reductase N-terminal" evidence="11">
    <location>
        <begin position="1"/>
        <end position="107"/>
    </location>
</feature>
<keyword evidence="5 9" id="KW-0220">Diaminopimelate biosynthesis</keyword>
<feature type="binding site" evidence="9">
    <location>
        <begin position="80"/>
        <end position="82"/>
    </location>
    <ligand>
        <name>NAD(+)</name>
        <dbReference type="ChEBI" id="CHEBI:57540"/>
    </ligand>
</feature>
<dbReference type="FunFam" id="3.30.360.10:FF:000009">
    <property type="entry name" value="4-hydroxy-tetrahydrodipicolinate reductase"/>
    <property type="match status" value="1"/>
</dbReference>
<dbReference type="GO" id="GO:0009089">
    <property type="term" value="P:lysine biosynthetic process via diaminopimelate"/>
    <property type="evidence" value="ECO:0007669"/>
    <property type="project" value="UniProtKB-UniRule"/>
</dbReference>
<dbReference type="UniPathway" id="UPA00034">
    <property type="reaction ID" value="UER00018"/>
</dbReference>
<keyword evidence="2 9" id="KW-0963">Cytoplasm</keyword>
<dbReference type="GeneID" id="58089780"/>
<protein>
    <recommendedName>
        <fullName evidence="9 10">4-hydroxy-tetrahydrodipicolinate reductase</fullName>
        <shortName evidence="9">HTPA reductase</shortName>
        <ecNumber evidence="9 10">1.17.1.8</ecNumber>
    </recommendedName>
</protein>
<evidence type="ECO:0000256" key="3">
    <source>
        <dbReference type="ARBA" id="ARBA00022605"/>
    </source>
</evidence>
<dbReference type="InterPro" id="IPR022664">
    <property type="entry name" value="DapB_N_CS"/>
</dbReference>
<feature type="binding site" evidence="9">
    <location>
        <begin position="146"/>
        <end position="147"/>
    </location>
    <ligand>
        <name>(S)-2,3,4,5-tetrahydrodipicolinate</name>
        <dbReference type="ChEBI" id="CHEBI:16845"/>
    </ligand>
</feature>
<dbReference type="HAMAP" id="MF_00102">
    <property type="entry name" value="DapB"/>
    <property type="match status" value="1"/>
</dbReference>
<evidence type="ECO:0000256" key="2">
    <source>
        <dbReference type="ARBA" id="ARBA00022490"/>
    </source>
</evidence>
<dbReference type="Proteomes" id="UP000325462">
    <property type="component" value="Chromosome"/>
</dbReference>
<dbReference type="Pfam" id="PF01113">
    <property type="entry name" value="DapB_N"/>
    <property type="match status" value="1"/>
</dbReference>
<comment type="subcellular location">
    <subcellularLocation>
        <location evidence="9">Cytoplasm</location>
    </subcellularLocation>
</comment>
<feature type="active site" description="Proton donor" evidence="9">
    <location>
        <position position="140"/>
    </location>
</feature>
<dbReference type="Gene3D" id="3.40.50.720">
    <property type="entry name" value="NAD(P)-binding Rossmann-like Domain"/>
    <property type="match status" value="1"/>
</dbReference>
<name>A0A292DFZ2_STALU</name>
<organism evidence="14 15">
    <name type="scientific">Staphylococcus lugdunensis</name>
    <dbReference type="NCBI Taxonomy" id="28035"/>
    <lineage>
        <taxon>Bacteria</taxon>
        <taxon>Bacillati</taxon>
        <taxon>Bacillota</taxon>
        <taxon>Bacilli</taxon>
        <taxon>Bacillales</taxon>
        <taxon>Staphylococcaceae</taxon>
        <taxon>Staphylococcus</taxon>
    </lineage>
</organism>
<dbReference type="GO" id="GO:0051287">
    <property type="term" value="F:NAD binding"/>
    <property type="evidence" value="ECO:0007669"/>
    <property type="project" value="UniProtKB-UniRule"/>
</dbReference>
<comment type="caution">
    <text evidence="9">Was originally thought to be a dihydrodipicolinate reductase (DHDPR), catalyzing the conversion of dihydrodipicolinate to tetrahydrodipicolinate. However, it was shown in E.coli that the substrate of the enzymatic reaction is not dihydrodipicolinate (DHDP) but in fact (2S,4S)-4-hydroxy-2,3,4,5-tetrahydrodipicolinic acid (HTPA), the product released by the DapA-catalyzed reaction.</text>
</comment>
<accession>A0A292DFZ2</accession>
<dbReference type="Gene3D" id="3.30.360.10">
    <property type="entry name" value="Dihydrodipicolinate Reductase, domain 2"/>
    <property type="match status" value="1"/>
</dbReference>
<dbReference type="GO" id="GO:0005829">
    <property type="term" value="C:cytosol"/>
    <property type="evidence" value="ECO:0007669"/>
    <property type="project" value="TreeGrafter"/>
</dbReference>
<keyword evidence="7 9" id="KW-0520">NAD</keyword>
<feature type="active site" description="Proton donor/acceptor" evidence="9">
    <location>
        <position position="136"/>
    </location>
</feature>
<feature type="domain" description="Dihydrodipicolinate reductase C-terminal" evidence="12">
    <location>
        <begin position="110"/>
        <end position="240"/>
    </location>
</feature>
<comment type="caution">
    <text evidence="9">Lacks conserved residue(s) required for the propagation of feature annotation.</text>
</comment>
<evidence type="ECO:0000256" key="9">
    <source>
        <dbReference type="HAMAP-Rule" id="MF_00102"/>
    </source>
</evidence>
<gene>
    <name evidence="9" type="primary">dapB</name>
    <name evidence="14" type="ORF">EQ812_07810</name>
    <name evidence="13" type="ORF">FO454_08625</name>
</gene>
<evidence type="ECO:0000256" key="10">
    <source>
        <dbReference type="NCBIfam" id="TIGR00036"/>
    </source>
</evidence>
<dbReference type="NCBIfam" id="TIGR00036">
    <property type="entry name" value="dapB"/>
    <property type="match status" value="1"/>
</dbReference>
<dbReference type="PIRSF" id="PIRSF000161">
    <property type="entry name" value="DHPR"/>
    <property type="match status" value="1"/>
</dbReference>
<comment type="catalytic activity">
    <reaction evidence="9">
        <text>(S)-2,3,4,5-tetrahydrodipicolinate + NAD(+) + H2O = (2S,4S)-4-hydroxy-2,3,4,5-tetrahydrodipicolinate + NADH + H(+)</text>
        <dbReference type="Rhea" id="RHEA:35323"/>
        <dbReference type="ChEBI" id="CHEBI:15377"/>
        <dbReference type="ChEBI" id="CHEBI:15378"/>
        <dbReference type="ChEBI" id="CHEBI:16845"/>
        <dbReference type="ChEBI" id="CHEBI:57540"/>
        <dbReference type="ChEBI" id="CHEBI:57945"/>
        <dbReference type="ChEBI" id="CHEBI:67139"/>
        <dbReference type="EC" id="1.17.1.8"/>
    </reaction>
</comment>
<evidence type="ECO:0000313" key="15">
    <source>
        <dbReference type="Proteomes" id="UP000293637"/>
    </source>
</evidence>
<dbReference type="SUPFAM" id="SSF55347">
    <property type="entry name" value="Glyceraldehyde-3-phosphate dehydrogenase-like, C-terminal domain"/>
    <property type="match status" value="1"/>
</dbReference>
<dbReference type="Proteomes" id="UP000293637">
    <property type="component" value="Unassembled WGS sequence"/>
</dbReference>
<dbReference type="EMBL" id="SCHB01000004">
    <property type="protein sequence ID" value="TBW72174.1"/>
    <property type="molecule type" value="Genomic_DNA"/>
</dbReference>
<feature type="binding site" evidence="9">
    <location>
        <begin position="104"/>
        <end position="107"/>
    </location>
    <ligand>
        <name>NAD(+)</name>
        <dbReference type="ChEBI" id="CHEBI:57540"/>
    </ligand>
</feature>
<dbReference type="InterPro" id="IPR023940">
    <property type="entry name" value="DHDPR_bac"/>
</dbReference>
<feature type="binding site" evidence="9">
    <location>
        <position position="137"/>
    </location>
    <ligand>
        <name>(S)-2,3,4,5-tetrahydrodipicolinate</name>
        <dbReference type="ChEBI" id="CHEBI:16845"/>
    </ligand>
</feature>
<dbReference type="PROSITE" id="PS01298">
    <property type="entry name" value="DAPB"/>
    <property type="match status" value="1"/>
</dbReference>
<evidence type="ECO:0000256" key="8">
    <source>
        <dbReference type="ARBA" id="ARBA00023154"/>
    </source>
</evidence>
<dbReference type="Pfam" id="PF05173">
    <property type="entry name" value="DapB_C"/>
    <property type="match status" value="1"/>
</dbReference>
<dbReference type="AlphaFoldDB" id="A0A292DFZ2"/>
<comment type="pathway">
    <text evidence="9">Amino-acid biosynthesis; L-lysine biosynthesis via DAP pathway; (S)-tetrahydrodipicolinate from L-aspartate: step 4/4.</text>
</comment>
<dbReference type="InterPro" id="IPR022663">
    <property type="entry name" value="DapB_C"/>
</dbReference>
<evidence type="ECO:0000313" key="16">
    <source>
        <dbReference type="Proteomes" id="UP000325462"/>
    </source>
</evidence>
<dbReference type="SUPFAM" id="SSF51735">
    <property type="entry name" value="NAD(P)-binding Rossmann-fold domains"/>
    <property type="match status" value="1"/>
</dbReference>
<dbReference type="CDD" id="cd02274">
    <property type="entry name" value="DHDPR_N"/>
    <property type="match status" value="1"/>
</dbReference>
<dbReference type="GO" id="GO:0050661">
    <property type="term" value="F:NADP binding"/>
    <property type="evidence" value="ECO:0007669"/>
    <property type="project" value="UniProtKB-UniRule"/>
</dbReference>
<dbReference type="PANTHER" id="PTHR20836">
    <property type="entry name" value="DIHYDRODIPICOLINATE REDUCTASE"/>
    <property type="match status" value="1"/>
</dbReference>
<evidence type="ECO:0000313" key="13">
    <source>
        <dbReference type="EMBL" id="QEX38944.1"/>
    </source>
</evidence>
<evidence type="ECO:0000256" key="7">
    <source>
        <dbReference type="ARBA" id="ARBA00023027"/>
    </source>
</evidence>
<keyword evidence="8 9" id="KW-0457">Lysine biosynthesis</keyword>
<feature type="binding site" evidence="9">
    <location>
        <position position="32"/>
    </location>
    <ligand>
        <name>NADP(+)</name>
        <dbReference type="ChEBI" id="CHEBI:58349"/>
    </ligand>
</feature>
<dbReference type="InterPro" id="IPR036291">
    <property type="entry name" value="NAD(P)-bd_dom_sf"/>
</dbReference>
<comment type="similarity">
    <text evidence="1 9">Belongs to the DapB family.</text>
</comment>
<dbReference type="GO" id="GO:0019877">
    <property type="term" value="P:diaminopimelate biosynthetic process"/>
    <property type="evidence" value="ECO:0007669"/>
    <property type="project" value="UniProtKB-UniRule"/>
</dbReference>
<dbReference type="PANTHER" id="PTHR20836:SF7">
    <property type="entry name" value="4-HYDROXY-TETRAHYDRODIPICOLINATE REDUCTASE"/>
    <property type="match status" value="1"/>
</dbReference>